<evidence type="ECO:0000256" key="10">
    <source>
        <dbReference type="SAM" id="Coils"/>
    </source>
</evidence>
<evidence type="ECO:0000313" key="14">
    <source>
        <dbReference type="Proteomes" id="UP000243797"/>
    </source>
</evidence>
<dbReference type="InterPro" id="IPR003395">
    <property type="entry name" value="RecF/RecN/SMC_N"/>
</dbReference>
<comment type="similarity">
    <text evidence="3">Belongs to the SMC family. SMC5 subfamily.</text>
</comment>
<dbReference type="FunCoup" id="A0A2K1QHX5">
    <property type="interactions" value="971"/>
</dbReference>
<evidence type="ECO:0000256" key="3">
    <source>
        <dbReference type="ARBA" id="ARBA00010171"/>
    </source>
</evidence>
<keyword evidence="5" id="KW-0158">Chromosome</keyword>
<sequence>MAGSKRSLLSEDEEDDEASLQSQELDFGRSKRARIGETTDESPSRPVLPRSYRADSVNGRHDGTSPLPHKPGSIVRVSLRDFVTYKEVEYLPGPSLNMIIGPNGTGKSTVVCAICLALGWKTEHLGRAKDVGEFVRHGCSMAEIEIELAKDPERHAVNPIIKLVIRKANSRHNSDDKTKSNFSLNGRNVSRKTILEECRSFSIQIDNLCQFLPQDRVVEFAALNPVDLLAQTLRAAAPEEVTTWHEQLKELYADQGKLKGDQKLHADNLKALETRHNAQRSDVERVQERAALQQRIGALELYRPMLVYREVKAQHDEVKARKLAAASDLERLEADVAPALQALYRKQEYVGQLRQATSARGRQIKRAEEHASSVIANQERIQGKIDDAGLRIEAELKRDKELKAARTRITTQIGDLQSRMKSSPPEFDAARYNERLREFQRMMNESAEKIDEARDKQNDFRAQIAEREKRIPRLQSEMEALRSQAGRQEAKLRQTSADTFKAWKWIQANTERFQGPVYGPPMICCSVKDSRFANVVESALGNTDFQVITVTNDKDFQMLQRELLGQQHLSDVYIRTSKIPLSHYRSPIPREQLPSLGLDAYVVDLLDGPEPVLGMLCDGRSINKTAVTLQQLSNDQFERIRQTDIQSYITKAEIYTITRRREYGDAGTSTRTRKTRNAQFFNNSPVDTGAEAAIKHQILEIKGEIEDLEREQKEHLASVGSAKAQFNDTKKQHDAVQIEKSDLQRAVAAFNGLPAKLTAEQDKLQANQQNIEHVADTVNGIRIEMDRLVLEKGGEALKVATSMNALQKTHSALFEVELLLIEAESDLETLEVKHIEVSNSLDERRAEVENLGSELEQVHREALAAQRKANDAIRDATEVDKQIQDEQPSDQTVEGLSDEIEGLEARLEMFHDGNANIIREFEDRATKIEKTQDKLARINRELEKMESQIGRIREVWEPKVDALVAQISEAFGDNFTRIGCAGQVEVLKTEDFSNWSIMIQVKFRENEQLSVLDSHRQSGGERAVSTIFYLMALQSLARAPFRVVDEINQGMDPRNERLVHALMVDIACETHTSQYFLITPKLLPNLKYHPHMKIHCINSGEYMPSDPKQLDFQKLARKALTVHGF</sequence>
<dbReference type="AlphaFoldDB" id="A0A2K1QHX5"/>
<evidence type="ECO:0000256" key="4">
    <source>
        <dbReference type="ARBA" id="ARBA00018687"/>
    </source>
</evidence>
<dbReference type="InterPro" id="IPR027417">
    <property type="entry name" value="P-loop_NTPase"/>
</dbReference>
<protein>
    <recommendedName>
        <fullName evidence="4">Structural maintenance of chromosomes protein 5</fullName>
    </recommendedName>
</protein>
<keyword evidence="8 10" id="KW-0175">Coiled coil</keyword>
<gene>
    <name evidence="13" type="ORF">CAC42_1987</name>
</gene>
<feature type="coiled-coil region" evidence="10">
    <location>
        <begin position="841"/>
        <end position="875"/>
    </location>
</feature>
<dbReference type="GO" id="GO:0005634">
    <property type="term" value="C:nucleus"/>
    <property type="evidence" value="ECO:0007669"/>
    <property type="project" value="UniProtKB-SubCell"/>
</dbReference>
<dbReference type="GO" id="GO:0030915">
    <property type="term" value="C:Smc5-Smc6 complex"/>
    <property type="evidence" value="ECO:0007669"/>
    <property type="project" value="TreeGrafter"/>
</dbReference>
<keyword evidence="14" id="KW-1185">Reference proteome</keyword>
<reference evidence="13 14" key="1">
    <citation type="submission" date="2017-06" db="EMBL/GenBank/DDBJ databases">
        <title>Draft genome sequence of a variant of Elsinoe murrayae.</title>
        <authorList>
            <person name="Cheng Q."/>
        </authorList>
    </citation>
    <scope>NUCLEOTIDE SEQUENCE [LARGE SCALE GENOMIC DNA]</scope>
    <source>
        <strain evidence="13 14">CQ-2017a</strain>
    </source>
</reference>
<keyword evidence="6" id="KW-0547">Nucleotide-binding</keyword>
<evidence type="ECO:0000256" key="7">
    <source>
        <dbReference type="ARBA" id="ARBA00022840"/>
    </source>
</evidence>
<evidence type="ECO:0000256" key="5">
    <source>
        <dbReference type="ARBA" id="ARBA00022454"/>
    </source>
</evidence>
<feature type="domain" description="RecF/RecN/SMC N-terminal" evidence="12">
    <location>
        <begin position="74"/>
        <end position="1079"/>
    </location>
</feature>
<dbReference type="GO" id="GO:0003697">
    <property type="term" value="F:single-stranded DNA binding"/>
    <property type="evidence" value="ECO:0007669"/>
    <property type="project" value="TreeGrafter"/>
</dbReference>
<dbReference type="Gene3D" id="3.40.50.300">
    <property type="entry name" value="P-loop containing nucleotide triphosphate hydrolases"/>
    <property type="match status" value="2"/>
</dbReference>
<evidence type="ECO:0000256" key="8">
    <source>
        <dbReference type="ARBA" id="ARBA00023054"/>
    </source>
</evidence>
<comment type="subcellular location">
    <subcellularLocation>
        <location evidence="2">Chromosome</location>
    </subcellularLocation>
    <subcellularLocation>
        <location evidence="1">Nucleus</location>
    </subcellularLocation>
</comment>
<evidence type="ECO:0000256" key="11">
    <source>
        <dbReference type="SAM" id="MobiDB-lite"/>
    </source>
</evidence>
<feature type="coiled-coil region" evidence="10">
    <location>
        <begin position="691"/>
        <end position="725"/>
    </location>
</feature>
<dbReference type="EMBL" id="NKHZ01000081">
    <property type="protein sequence ID" value="PNS14758.1"/>
    <property type="molecule type" value="Genomic_DNA"/>
</dbReference>
<proteinExistence type="inferred from homology"/>
<evidence type="ECO:0000256" key="6">
    <source>
        <dbReference type="ARBA" id="ARBA00022741"/>
    </source>
</evidence>
<dbReference type="Pfam" id="PF02463">
    <property type="entry name" value="SMC_N"/>
    <property type="match status" value="1"/>
</dbReference>
<keyword evidence="7" id="KW-0067">ATP-binding</keyword>
<accession>A0A2K1QHX5</accession>
<evidence type="ECO:0000259" key="12">
    <source>
        <dbReference type="Pfam" id="PF02463"/>
    </source>
</evidence>
<evidence type="ECO:0000256" key="1">
    <source>
        <dbReference type="ARBA" id="ARBA00004123"/>
    </source>
</evidence>
<organism evidence="13 14">
    <name type="scientific">Sphaceloma murrayae</name>
    <dbReference type="NCBI Taxonomy" id="2082308"/>
    <lineage>
        <taxon>Eukaryota</taxon>
        <taxon>Fungi</taxon>
        <taxon>Dikarya</taxon>
        <taxon>Ascomycota</taxon>
        <taxon>Pezizomycotina</taxon>
        <taxon>Dothideomycetes</taxon>
        <taxon>Dothideomycetidae</taxon>
        <taxon>Myriangiales</taxon>
        <taxon>Elsinoaceae</taxon>
        <taxon>Sphaceloma</taxon>
    </lineage>
</organism>
<evidence type="ECO:0000313" key="13">
    <source>
        <dbReference type="EMBL" id="PNS14758.1"/>
    </source>
</evidence>
<dbReference type="GO" id="GO:0005524">
    <property type="term" value="F:ATP binding"/>
    <property type="evidence" value="ECO:0007669"/>
    <property type="project" value="UniProtKB-KW"/>
</dbReference>
<name>A0A2K1QHX5_9PEZI</name>
<dbReference type="OrthoDB" id="10254973at2759"/>
<feature type="compositionally biased region" description="Basic and acidic residues" evidence="11">
    <location>
        <begin position="26"/>
        <end position="37"/>
    </location>
</feature>
<feature type="coiled-coil region" evidence="10">
    <location>
        <begin position="429"/>
        <end position="498"/>
    </location>
</feature>
<dbReference type="FunFam" id="3.40.50.300:FF:001301">
    <property type="entry name" value="Structural maintenance of chromosomes 5"/>
    <property type="match status" value="1"/>
</dbReference>
<dbReference type="PANTHER" id="PTHR45916">
    <property type="entry name" value="STRUCTURAL MAINTENANCE OF CHROMOSOMES PROTEIN 5"/>
    <property type="match status" value="1"/>
</dbReference>
<evidence type="ECO:0000256" key="9">
    <source>
        <dbReference type="ARBA" id="ARBA00023242"/>
    </source>
</evidence>
<dbReference type="GO" id="GO:0000724">
    <property type="term" value="P:double-strand break repair via homologous recombination"/>
    <property type="evidence" value="ECO:0007669"/>
    <property type="project" value="TreeGrafter"/>
</dbReference>
<comment type="caution">
    <text evidence="13">The sequence shown here is derived from an EMBL/GenBank/DDBJ whole genome shotgun (WGS) entry which is preliminary data.</text>
</comment>
<dbReference type="PANTHER" id="PTHR45916:SF1">
    <property type="entry name" value="STRUCTURAL MAINTENANCE OF CHROMOSOMES PROTEIN 5"/>
    <property type="match status" value="1"/>
</dbReference>
<dbReference type="Proteomes" id="UP000243797">
    <property type="component" value="Unassembled WGS sequence"/>
</dbReference>
<dbReference type="SUPFAM" id="SSF52540">
    <property type="entry name" value="P-loop containing nucleoside triphosphate hydrolases"/>
    <property type="match status" value="1"/>
</dbReference>
<keyword evidence="9" id="KW-0539">Nucleus</keyword>
<feature type="region of interest" description="Disordered" evidence="11">
    <location>
        <begin position="1"/>
        <end position="72"/>
    </location>
</feature>
<evidence type="ECO:0000256" key="2">
    <source>
        <dbReference type="ARBA" id="ARBA00004286"/>
    </source>
</evidence>
<dbReference type="STRING" id="2082308.A0A2K1QHX5"/>
<dbReference type="InParanoid" id="A0A2K1QHX5"/>
<feature type="coiled-coil region" evidence="10">
    <location>
        <begin position="928"/>
        <end position="955"/>
    </location>
</feature>